<comment type="catalytic activity">
    <reaction evidence="1 9">
        <text>4-amino-5-aminomethyl-2-methylpyrimidine + H2O = 4-amino-5-hydroxymethyl-2-methylpyrimidine + NH4(+)</text>
        <dbReference type="Rhea" id="RHEA:31799"/>
        <dbReference type="ChEBI" id="CHEBI:15377"/>
        <dbReference type="ChEBI" id="CHEBI:16892"/>
        <dbReference type="ChEBI" id="CHEBI:28938"/>
        <dbReference type="ChEBI" id="CHEBI:63416"/>
        <dbReference type="EC" id="3.5.99.2"/>
    </reaction>
</comment>
<evidence type="ECO:0000256" key="6">
    <source>
        <dbReference type="ARBA" id="ARBA00013647"/>
    </source>
</evidence>
<dbReference type="OrthoDB" id="34166at2"/>
<dbReference type="PANTHER" id="PTHR43198">
    <property type="entry name" value="BIFUNCTIONAL TH2 PROTEIN"/>
    <property type="match status" value="1"/>
</dbReference>
<evidence type="ECO:0000256" key="10">
    <source>
        <dbReference type="PIRSR" id="PIRSR003170-1"/>
    </source>
</evidence>
<evidence type="ECO:0000256" key="2">
    <source>
        <dbReference type="ARBA" id="ARBA00004948"/>
    </source>
</evidence>
<keyword evidence="9" id="KW-0378">Hydrolase</keyword>
<evidence type="ECO:0000256" key="3">
    <source>
        <dbReference type="ARBA" id="ARBA00010264"/>
    </source>
</evidence>
<name>A0A2T4U4G6_9BACI</name>
<keyword evidence="13" id="KW-1185">Reference proteome</keyword>
<evidence type="ECO:0000256" key="8">
    <source>
        <dbReference type="ARBA" id="ARBA00048337"/>
    </source>
</evidence>
<comment type="function">
    <text evidence="9">Catalyzes an amino-pyrimidine hydrolysis reaction at the C5' of the pyrimidine moiety of thiamine compounds, a reaction that is part of a thiamine salvage pathway. Thus, catalyzes the conversion of 4-amino-5-aminomethyl-2-methylpyrimidine to 4-amino-5-hydroxymethyl-2-methylpyrimidine (HMP).</text>
</comment>
<dbReference type="InterPro" id="IPR026285">
    <property type="entry name" value="TenA_E"/>
</dbReference>
<dbReference type="RefSeq" id="WP_107585525.1">
    <property type="nucleotide sequence ID" value="NZ_PZJJ01000021.1"/>
</dbReference>
<proteinExistence type="inferred from homology"/>
<organism evidence="12 13">
    <name type="scientific">Alkalicoccus saliphilus</name>
    <dbReference type="NCBI Taxonomy" id="200989"/>
    <lineage>
        <taxon>Bacteria</taxon>
        <taxon>Bacillati</taxon>
        <taxon>Bacillota</taxon>
        <taxon>Bacilli</taxon>
        <taxon>Bacillales</taxon>
        <taxon>Bacillaceae</taxon>
        <taxon>Alkalicoccus</taxon>
    </lineage>
</organism>
<accession>A0A2T4U4G6</accession>
<dbReference type="NCBIfam" id="TIGR04306">
    <property type="entry name" value="salvage_TenA"/>
    <property type="match status" value="1"/>
</dbReference>
<dbReference type="PANTHER" id="PTHR43198:SF2">
    <property type="entry name" value="SI:CH1073-67J19.1-RELATED"/>
    <property type="match status" value="1"/>
</dbReference>
<evidence type="ECO:0000256" key="9">
    <source>
        <dbReference type="PIRNR" id="PIRNR003170"/>
    </source>
</evidence>
<dbReference type="InterPro" id="IPR004305">
    <property type="entry name" value="Thiaminase-2/PQQC"/>
</dbReference>
<gene>
    <name evidence="12" type="primary">tenA</name>
    <name evidence="12" type="ORF">C6Y45_12290</name>
</gene>
<evidence type="ECO:0000313" key="13">
    <source>
        <dbReference type="Proteomes" id="UP000240509"/>
    </source>
</evidence>
<evidence type="ECO:0000259" key="11">
    <source>
        <dbReference type="Pfam" id="PF03070"/>
    </source>
</evidence>
<protein>
    <recommendedName>
        <fullName evidence="6 9">Aminopyrimidine aminohydrolase</fullName>
        <ecNumber evidence="5 9">3.5.99.2</ecNumber>
    </recommendedName>
</protein>
<reference evidence="12 13" key="1">
    <citation type="submission" date="2018-03" db="EMBL/GenBank/DDBJ databases">
        <title>Alkalicoccus saliphilus sp. nov., isolated from a mineral pool.</title>
        <authorList>
            <person name="Zhao B."/>
        </authorList>
    </citation>
    <scope>NUCLEOTIDE SEQUENCE [LARGE SCALE GENOMIC DNA]</scope>
    <source>
        <strain evidence="12 13">6AG</strain>
    </source>
</reference>
<dbReference type="InterPro" id="IPR027574">
    <property type="entry name" value="Thiaminase_II"/>
</dbReference>
<dbReference type="UniPathway" id="UPA00060"/>
<dbReference type="GO" id="GO:0009228">
    <property type="term" value="P:thiamine biosynthetic process"/>
    <property type="evidence" value="ECO:0007669"/>
    <property type="project" value="UniProtKB-KW"/>
</dbReference>
<dbReference type="SUPFAM" id="SSF48613">
    <property type="entry name" value="Heme oxygenase-like"/>
    <property type="match status" value="1"/>
</dbReference>
<dbReference type="GO" id="GO:0009229">
    <property type="term" value="P:thiamine diphosphate biosynthetic process"/>
    <property type="evidence" value="ECO:0007669"/>
    <property type="project" value="UniProtKB-UniPathway"/>
</dbReference>
<dbReference type="PIRSF" id="PIRSF003170">
    <property type="entry name" value="Pet18p"/>
    <property type="match status" value="1"/>
</dbReference>
<feature type="domain" description="Thiaminase-2/PQQC" evidence="11">
    <location>
        <begin position="9"/>
        <end position="216"/>
    </location>
</feature>
<comment type="subunit">
    <text evidence="4">Homotetramer.</text>
</comment>
<comment type="similarity">
    <text evidence="3 9">Belongs to the TenA family.</text>
</comment>
<evidence type="ECO:0000256" key="1">
    <source>
        <dbReference type="ARBA" id="ARBA00001881"/>
    </source>
</evidence>
<evidence type="ECO:0000256" key="4">
    <source>
        <dbReference type="ARBA" id="ARBA00011881"/>
    </source>
</evidence>
<dbReference type="InterPro" id="IPR016084">
    <property type="entry name" value="Haem_Oase-like_multi-hlx"/>
</dbReference>
<dbReference type="GO" id="GO:0005829">
    <property type="term" value="C:cytosol"/>
    <property type="evidence" value="ECO:0007669"/>
    <property type="project" value="TreeGrafter"/>
</dbReference>
<comment type="pathway">
    <text evidence="2 9">Cofactor biosynthesis; thiamine diphosphate biosynthesis.</text>
</comment>
<dbReference type="EC" id="3.5.99.2" evidence="5 9"/>
<comment type="caution">
    <text evidence="12">The sequence shown here is derived from an EMBL/GenBank/DDBJ whole genome shotgun (WGS) entry which is preliminary data.</text>
</comment>
<evidence type="ECO:0000256" key="7">
    <source>
        <dbReference type="ARBA" id="ARBA00022977"/>
    </source>
</evidence>
<dbReference type="Gene3D" id="1.20.910.10">
    <property type="entry name" value="Heme oxygenase-like"/>
    <property type="match status" value="1"/>
</dbReference>
<sequence length="232" mass="26989">MKFSEKLRQEADPIYEAIFKHPFVQGIAEGSVPKEALIHYVKQDYEYLTAFCRIYGMAVSKCENREEMSFFQNQIGFILHEEIHPHNNFCEAAGVRYEDLQKAPLAPTAHHYTKHMLEAAAGGTLGETLTALAPCPWTYWEIGSRLMKEVDPSPNHPFYDWITFYADKEVSKITNTFKKLIDECAEKAGEREREQMCENFLVSARLEHRFWTMAYEQETWEMVNSSLNQGRN</sequence>
<feature type="active site" description="Proton donor" evidence="10">
    <location>
        <position position="207"/>
    </location>
</feature>
<dbReference type="EMBL" id="PZJJ01000021">
    <property type="protein sequence ID" value="PTL38296.1"/>
    <property type="molecule type" value="Genomic_DNA"/>
</dbReference>
<keyword evidence="7 9" id="KW-0784">Thiamine biosynthesis</keyword>
<evidence type="ECO:0000313" key="12">
    <source>
        <dbReference type="EMBL" id="PTL38296.1"/>
    </source>
</evidence>
<dbReference type="Proteomes" id="UP000240509">
    <property type="component" value="Unassembled WGS sequence"/>
</dbReference>
<dbReference type="InterPro" id="IPR050967">
    <property type="entry name" value="Thiamine_Salvage_TenA"/>
</dbReference>
<evidence type="ECO:0000256" key="5">
    <source>
        <dbReference type="ARBA" id="ARBA00012684"/>
    </source>
</evidence>
<dbReference type="AlphaFoldDB" id="A0A2T4U4G6"/>
<comment type="catalytic activity">
    <reaction evidence="8 9">
        <text>thiamine + H2O = 5-(2-hydroxyethyl)-4-methylthiazole + 4-amino-5-hydroxymethyl-2-methylpyrimidine + H(+)</text>
        <dbReference type="Rhea" id="RHEA:17509"/>
        <dbReference type="ChEBI" id="CHEBI:15377"/>
        <dbReference type="ChEBI" id="CHEBI:15378"/>
        <dbReference type="ChEBI" id="CHEBI:16892"/>
        <dbReference type="ChEBI" id="CHEBI:17957"/>
        <dbReference type="ChEBI" id="CHEBI:18385"/>
        <dbReference type="EC" id="3.5.99.2"/>
    </reaction>
</comment>
<dbReference type="Pfam" id="PF03070">
    <property type="entry name" value="TENA_THI-4"/>
    <property type="match status" value="1"/>
</dbReference>
<dbReference type="CDD" id="cd19360">
    <property type="entry name" value="TenA_C_SaTenA-like"/>
    <property type="match status" value="1"/>
</dbReference>
<dbReference type="GO" id="GO:0050334">
    <property type="term" value="F:thiaminase activity"/>
    <property type="evidence" value="ECO:0007669"/>
    <property type="project" value="UniProtKB-UniRule"/>
</dbReference>